<dbReference type="Pfam" id="PF01494">
    <property type="entry name" value="FAD_binding_3"/>
    <property type="match status" value="1"/>
</dbReference>
<dbReference type="InterPro" id="IPR002938">
    <property type="entry name" value="FAD-bd"/>
</dbReference>
<gene>
    <name evidence="8" type="ORF">TrRE_jg5379</name>
</gene>
<feature type="compositionally biased region" description="Low complexity" evidence="5">
    <location>
        <begin position="78"/>
        <end position="109"/>
    </location>
</feature>
<feature type="region of interest" description="Disordered" evidence="5">
    <location>
        <begin position="72"/>
        <end position="109"/>
    </location>
</feature>
<evidence type="ECO:0000256" key="3">
    <source>
        <dbReference type="ARBA" id="ARBA00022827"/>
    </source>
</evidence>
<dbReference type="SUPFAM" id="SSF51905">
    <property type="entry name" value="FAD/NAD(P)-binding domain"/>
    <property type="match status" value="1"/>
</dbReference>
<dbReference type="GO" id="GO:0071949">
    <property type="term" value="F:FAD binding"/>
    <property type="evidence" value="ECO:0007669"/>
    <property type="project" value="InterPro"/>
</dbReference>
<feature type="chain" id="PRO_5040997029" description="FAD-binding domain-containing protein" evidence="6">
    <location>
        <begin position="18"/>
        <end position="583"/>
    </location>
</feature>
<name>A0A9W6ZHB0_9STRA</name>
<keyword evidence="2" id="KW-0285">Flavoprotein</keyword>
<dbReference type="Proteomes" id="UP001165082">
    <property type="component" value="Unassembled WGS sequence"/>
</dbReference>
<dbReference type="EMBL" id="BRXZ01001966">
    <property type="protein sequence ID" value="GMH51038.1"/>
    <property type="molecule type" value="Genomic_DNA"/>
</dbReference>
<evidence type="ECO:0000256" key="4">
    <source>
        <dbReference type="ARBA" id="ARBA00023002"/>
    </source>
</evidence>
<dbReference type="OrthoDB" id="655030at2759"/>
<feature type="domain" description="FAD-binding" evidence="7">
    <location>
        <begin position="111"/>
        <end position="463"/>
    </location>
</feature>
<dbReference type="Gene3D" id="3.50.50.60">
    <property type="entry name" value="FAD/NAD(P)-binding domain"/>
    <property type="match status" value="1"/>
</dbReference>
<evidence type="ECO:0000313" key="9">
    <source>
        <dbReference type="Proteomes" id="UP001165082"/>
    </source>
</evidence>
<dbReference type="InterPro" id="IPR036188">
    <property type="entry name" value="FAD/NAD-bd_sf"/>
</dbReference>
<evidence type="ECO:0000256" key="1">
    <source>
        <dbReference type="ARBA" id="ARBA00001974"/>
    </source>
</evidence>
<evidence type="ECO:0000313" key="8">
    <source>
        <dbReference type="EMBL" id="GMH51038.1"/>
    </source>
</evidence>
<organism evidence="8 9">
    <name type="scientific">Triparma retinervis</name>
    <dbReference type="NCBI Taxonomy" id="2557542"/>
    <lineage>
        <taxon>Eukaryota</taxon>
        <taxon>Sar</taxon>
        <taxon>Stramenopiles</taxon>
        <taxon>Ochrophyta</taxon>
        <taxon>Bolidophyceae</taxon>
        <taxon>Parmales</taxon>
        <taxon>Triparmaceae</taxon>
        <taxon>Triparma</taxon>
    </lineage>
</organism>
<dbReference type="PANTHER" id="PTHR46496:SF1">
    <property type="entry name" value="ZEAXANTHIN EPOXIDASE, CHLOROPLASTIC"/>
    <property type="match status" value="1"/>
</dbReference>
<keyword evidence="6" id="KW-0732">Signal</keyword>
<keyword evidence="4" id="KW-0560">Oxidoreductase</keyword>
<evidence type="ECO:0000256" key="2">
    <source>
        <dbReference type="ARBA" id="ARBA00022630"/>
    </source>
</evidence>
<evidence type="ECO:0000259" key="7">
    <source>
        <dbReference type="Pfam" id="PF01494"/>
    </source>
</evidence>
<reference evidence="8" key="1">
    <citation type="submission" date="2022-07" db="EMBL/GenBank/DDBJ databases">
        <title>Genome analysis of Parmales, a sister group of diatoms, reveals the evolutionary specialization of diatoms from phago-mixotrophs to photoautotrophs.</title>
        <authorList>
            <person name="Ban H."/>
            <person name="Sato S."/>
            <person name="Yoshikawa S."/>
            <person name="Kazumasa Y."/>
            <person name="Nakamura Y."/>
            <person name="Ichinomiya M."/>
            <person name="Saitoh K."/>
            <person name="Sato N."/>
            <person name="Blanc-Mathieu R."/>
            <person name="Endo H."/>
            <person name="Kuwata A."/>
            <person name="Ogata H."/>
        </authorList>
    </citation>
    <scope>NUCLEOTIDE SEQUENCE</scope>
</reference>
<dbReference type="GO" id="GO:0016491">
    <property type="term" value="F:oxidoreductase activity"/>
    <property type="evidence" value="ECO:0007669"/>
    <property type="project" value="UniProtKB-KW"/>
</dbReference>
<dbReference type="PRINTS" id="PR00420">
    <property type="entry name" value="RNGMNOXGNASE"/>
</dbReference>
<sequence>MKLIVLTSLVLLQSVISFTFNNYVSSSQKHSHGYASKTSCTWTSSSSCTSRCTSSCASSCFSSCLVSPPQSPAPSSAPSPSTSSTSLSSTSTLQSNPESSSSQVSPSNPLRVTIAGAGVGGLALANCLKSNPKIDCRVVEKTSKFRRFGGPIQLASNALQVLKEMDSSVYDQVQSKFTNTGDKENGIKDGIRDEWYAKFDLATPAEDRSMPYTGVIDRPDLQEIFLKSLPEGMVTNGAGVETYSSVSGGGLKVSLDDGSSHECDVLIGADGIWSAVRASMRDEPLKGEGSGVSYSGYTVFAGELKYASPDNGQVGYKVYIGPKQYFVITDIGNGNYQWYAFLARPPGSGETEEMPEGKMPYLKDIFQGWSKDVHAILDVTKEDEIEQRDLYDRPPSVVKPWTDGKAALIGDAVHAMMPNLGQGGCQAIEDAWVLKEEIQNINDRAEIGGALNRYRDRRLIRSAAVQGLSRFASDIIIKGFDTPFKYNNGKLENLNYAGVVTKMMQPILPIFFNIQFNFLYEGYRNDYAVDLKAGAGLLTVGSLLLLLGAGGIGEGGVLAGMGLEGLLGGEGFEAILANLQDFF</sequence>
<keyword evidence="3" id="KW-0274">FAD</keyword>
<dbReference type="AlphaFoldDB" id="A0A9W6ZHB0"/>
<evidence type="ECO:0000256" key="6">
    <source>
        <dbReference type="SAM" id="SignalP"/>
    </source>
</evidence>
<comment type="caution">
    <text evidence="8">The sequence shown here is derived from an EMBL/GenBank/DDBJ whole genome shotgun (WGS) entry which is preliminary data.</text>
</comment>
<keyword evidence="9" id="KW-1185">Reference proteome</keyword>
<proteinExistence type="predicted"/>
<accession>A0A9W6ZHB0</accession>
<evidence type="ECO:0000256" key="5">
    <source>
        <dbReference type="SAM" id="MobiDB-lite"/>
    </source>
</evidence>
<comment type="cofactor">
    <cofactor evidence="1">
        <name>FAD</name>
        <dbReference type="ChEBI" id="CHEBI:57692"/>
    </cofactor>
</comment>
<feature type="signal peptide" evidence="6">
    <location>
        <begin position="1"/>
        <end position="17"/>
    </location>
</feature>
<protein>
    <recommendedName>
        <fullName evidence="7">FAD-binding domain-containing protein</fullName>
    </recommendedName>
</protein>
<dbReference type="PANTHER" id="PTHR46496">
    <property type="match status" value="1"/>
</dbReference>